<dbReference type="Gene3D" id="3.30.70.330">
    <property type="match status" value="1"/>
</dbReference>
<dbReference type="InterPro" id="IPR044742">
    <property type="entry name" value="DEAD/DEAH_RhlB"/>
</dbReference>
<dbReference type="PANTHER" id="PTHR47959:SF1">
    <property type="entry name" value="ATP-DEPENDENT RNA HELICASE DBPA"/>
    <property type="match status" value="1"/>
</dbReference>
<accession>S7WNS4</accession>
<evidence type="ECO:0000256" key="3">
    <source>
        <dbReference type="ARBA" id="ARBA00022806"/>
    </source>
</evidence>
<evidence type="ECO:0000313" key="8">
    <source>
        <dbReference type="EMBL" id="EPR68369.1"/>
    </source>
</evidence>
<dbReference type="InterPro" id="IPR014001">
    <property type="entry name" value="Helicase_ATP-bd"/>
</dbReference>
<dbReference type="SMART" id="SM00487">
    <property type="entry name" value="DEXDc"/>
    <property type="match status" value="1"/>
</dbReference>
<dbReference type="Pfam" id="PF03880">
    <property type="entry name" value="DbpA"/>
    <property type="match status" value="1"/>
</dbReference>
<dbReference type="Pfam" id="PF00270">
    <property type="entry name" value="DEAD"/>
    <property type="match status" value="1"/>
</dbReference>
<sequence length="445" mass="49726">METNKQTSKETFLNRLSLDSFNKMQLEFMEKANANTPLMLLAPTGSGKTLAFLIPMVQHLQSAISDSTALIIIPSRELAIQITEVFKSLKTDFHACICYGGHSMRTEENRLIEKPQVVIGTPGRLSEHAQKGNLKGLNITMVILDEFDKSLQFGFHEQLSVIFEGLGEEQKYFLTSATALENIPEFLPFRTYEKVNFLKDDEVMTLLLQLVRTSSVEKIDTLMRLVADFGQESTLVFCNHRDAVDRISLLLTDFGFEHAVLHGGMEQIDREKNLIKFRSGTHSLLIATDLASRGLDIPEIKHIVHYQLPPKKDAFIHRNGRTARMMAEGQSYLVLANDESLPDYVDSNLPEYELRQDFKVPEPSNLTCVYISVGKKNKISKGDVVGFFTKKGALKGSDIGKISILDNATYVAIPTDKVDELFANTAGENLKTKSQNGSGQLALGF</sequence>
<dbReference type="SMART" id="SM00490">
    <property type="entry name" value="HELICc"/>
    <property type="match status" value="1"/>
</dbReference>
<dbReference type="RefSeq" id="WP_020892906.1">
    <property type="nucleotide sequence ID" value="NZ_ATNM01000105.1"/>
</dbReference>
<dbReference type="eggNOG" id="COG0513">
    <property type="taxonomic scope" value="Bacteria"/>
</dbReference>
<dbReference type="Gene3D" id="3.40.50.300">
    <property type="entry name" value="P-loop containing nucleotide triphosphate hydrolases"/>
    <property type="match status" value="2"/>
</dbReference>
<evidence type="ECO:0000259" key="6">
    <source>
        <dbReference type="PROSITE" id="PS51192"/>
    </source>
</evidence>
<evidence type="ECO:0000256" key="2">
    <source>
        <dbReference type="ARBA" id="ARBA00022801"/>
    </source>
</evidence>
<dbReference type="SUPFAM" id="SSF52540">
    <property type="entry name" value="P-loop containing nucleoside triphosphate hydrolases"/>
    <property type="match status" value="1"/>
</dbReference>
<dbReference type="GO" id="GO:0003676">
    <property type="term" value="F:nucleic acid binding"/>
    <property type="evidence" value="ECO:0007669"/>
    <property type="project" value="InterPro"/>
</dbReference>
<organism evidence="8 9">
    <name type="scientific">Cyclobacterium qasimii M12-11B</name>
    <dbReference type="NCBI Taxonomy" id="641524"/>
    <lineage>
        <taxon>Bacteria</taxon>
        <taxon>Pseudomonadati</taxon>
        <taxon>Bacteroidota</taxon>
        <taxon>Cytophagia</taxon>
        <taxon>Cytophagales</taxon>
        <taxon>Cyclobacteriaceae</taxon>
        <taxon>Cyclobacterium</taxon>
    </lineage>
</organism>
<reference evidence="8 9" key="1">
    <citation type="journal article" date="2013" name="Genome Announc.">
        <title>Draft Genome Sequence of Cyclobacterium qasimii Strain M12-11BT, Isolated from Arctic Marine Sediment.</title>
        <authorList>
            <person name="Shivaji S."/>
            <person name="Ara S."/>
            <person name="Singh A."/>
            <person name="Kumar Pinnaka A."/>
        </authorList>
    </citation>
    <scope>NUCLEOTIDE SEQUENCE [LARGE SCALE GENOMIC DNA]</scope>
    <source>
        <strain evidence="8 9">M12-11B</strain>
    </source>
</reference>
<dbReference type="STRING" id="641524.ADICYQ_2661"/>
<dbReference type="PROSITE" id="PS51194">
    <property type="entry name" value="HELICASE_CTER"/>
    <property type="match status" value="1"/>
</dbReference>
<keyword evidence="2" id="KW-0378">Hydrolase</keyword>
<dbReference type="InterPro" id="IPR005580">
    <property type="entry name" value="DbpA/CsdA_RNA-bd_dom"/>
</dbReference>
<dbReference type="Pfam" id="PF00271">
    <property type="entry name" value="Helicase_C"/>
    <property type="match status" value="1"/>
</dbReference>
<evidence type="ECO:0000256" key="1">
    <source>
        <dbReference type="ARBA" id="ARBA00022741"/>
    </source>
</evidence>
<dbReference type="GO" id="GO:0005524">
    <property type="term" value="F:ATP binding"/>
    <property type="evidence" value="ECO:0007669"/>
    <property type="project" value="UniProtKB-KW"/>
</dbReference>
<dbReference type="PROSITE" id="PS51192">
    <property type="entry name" value="HELICASE_ATP_BIND_1"/>
    <property type="match status" value="1"/>
</dbReference>
<dbReference type="GO" id="GO:0016787">
    <property type="term" value="F:hydrolase activity"/>
    <property type="evidence" value="ECO:0007669"/>
    <property type="project" value="UniProtKB-KW"/>
</dbReference>
<comment type="similarity">
    <text evidence="5">Belongs to the DEAD box helicase family.</text>
</comment>
<feature type="domain" description="Helicase ATP-binding" evidence="6">
    <location>
        <begin position="29"/>
        <end position="197"/>
    </location>
</feature>
<evidence type="ECO:0000256" key="5">
    <source>
        <dbReference type="ARBA" id="ARBA00038437"/>
    </source>
</evidence>
<dbReference type="PANTHER" id="PTHR47959">
    <property type="entry name" value="ATP-DEPENDENT RNA HELICASE RHLE-RELATED"/>
    <property type="match status" value="1"/>
</dbReference>
<evidence type="ECO:0000256" key="4">
    <source>
        <dbReference type="ARBA" id="ARBA00022840"/>
    </source>
</evidence>
<dbReference type="CDD" id="cd00268">
    <property type="entry name" value="DEADc"/>
    <property type="match status" value="1"/>
</dbReference>
<keyword evidence="1" id="KW-0547">Nucleotide-binding</keyword>
<dbReference type="EMBL" id="ATNM01000105">
    <property type="protein sequence ID" value="EPR68369.1"/>
    <property type="molecule type" value="Genomic_DNA"/>
</dbReference>
<dbReference type="InterPro" id="IPR011545">
    <property type="entry name" value="DEAD/DEAH_box_helicase_dom"/>
</dbReference>
<dbReference type="InterPro" id="IPR027417">
    <property type="entry name" value="P-loop_NTPase"/>
</dbReference>
<evidence type="ECO:0000259" key="7">
    <source>
        <dbReference type="PROSITE" id="PS51194"/>
    </source>
</evidence>
<feature type="domain" description="Helicase C-terminal" evidence="7">
    <location>
        <begin position="218"/>
        <end position="366"/>
    </location>
</feature>
<dbReference type="PATRIC" id="fig|641524.5.peg.2638"/>
<dbReference type="GO" id="GO:0005829">
    <property type="term" value="C:cytosol"/>
    <property type="evidence" value="ECO:0007669"/>
    <property type="project" value="TreeGrafter"/>
</dbReference>
<evidence type="ECO:0000313" key="9">
    <source>
        <dbReference type="Proteomes" id="UP000014974"/>
    </source>
</evidence>
<dbReference type="CDD" id="cd18787">
    <property type="entry name" value="SF2_C_DEAD"/>
    <property type="match status" value="1"/>
</dbReference>
<dbReference type="Proteomes" id="UP000014974">
    <property type="component" value="Unassembled WGS sequence"/>
</dbReference>
<keyword evidence="4" id="KW-0067">ATP-binding</keyword>
<comment type="caution">
    <text evidence="8">The sequence shown here is derived from an EMBL/GenBank/DDBJ whole genome shotgun (WGS) entry which is preliminary data.</text>
</comment>
<dbReference type="AlphaFoldDB" id="S7WNS4"/>
<protein>
    <submittedName>
        <fullName evidence="8">ATP-dependent RNA helicase</fullName>
    </submittedName>
</protein>
<dbReference type="InterPro" id="IPR012677">
    <property type="entry name" value="Nucleotide-bd_a/b_plait_sf"/>
</dbReference>
<proteinExistence type="inferred from homology"/>
<dbReference type="InterPro" id="IPR050079">
    <property type="entry name" value="DEAD_box_RNA_helicase"/>
</dbReference>
<name>S7WNS4_9BACT</name>
<dbReference type="InterPro" id="IPR001650">
    <property type="entry name" value="Helicase_C-like"/>
</dbReference>
<keyword evidence="3 8" id="KW-0347">Helicase</keyword>
<dbReference type="GO" id="GO:0003724">
    <property type="term" value="F:RNA helicase activity"/>
    <property type="evidence" value="ECO:0007669"/>
    <property type="project" value="TreeGrafter"/>
</dbReference>
<gene>
    <name evidence="8" type="ORF">ADICYQ_2661</name>
</gene>